<protein>
    <recommendedName>
        <fullName evidence="7">Coproporphyrin III ferrochelatase</fullName>
        <ecNumber evidence="7">4.99.1.9</ecNumber>
    </recommendedName>
</protein>
<keyword evidence="3 7" id="KW-0350">Heme biosynthesis</keyword>
<keyword evidence="5 7" id="KW-0627">Porphyrin biosynthesis</keyword>
<dbReference type="SUPFAM" id="SSF53800">
    <property type="entry name" value="Chelatase"/>
    <property type="match status" value="1"/>
</dbReference>
<dbReference type="OrthoDB" id="9809741at2"/>
<dbReference type="HAMAP" id="MF_00323">
    <property type="entry name" value="Ferrochelatase"/>
    <property type="match status" value="1"/>
</dbReference>
<evidence type="ECO:0000256" key="3">
    <source>
        <dbReference type="ARBA" id="ARBA00023133"/>
    </source>
</evidence>
<evidence type="ECO:0000256" key="4">
    <source>
        <dbReference type="ARBA" id="ARBA00023239"/>
    </source>
</evidence>
<evidence type="ECO:0000256" key="8">
    <source>
        <dbReference type="RuleBase" id="RU004185"/>
    </source>
</evidence>
<feature type="region of interest" description="Disordered" evidence="9">
    <location>
        <begin position="398"/>
        <end position="434"/>
    </location>
</feature>
<comment type="similarity">
    <text evidence="7 8">Belongs to the ferrochelatase family.</text>
</comment>
<dbReference type="PANTHER" id="PTHR11108">
    <property type="entry name" value="FERROCHELATASE"/>
    <property type="match status" value="1"/>
</dbReference>
<sequence length="434" mass="46943">MTNSLFVGLTVNTCKPEALFPSCDRNSCAGDFGRDRVRTINLRGECPIPSTLTSAPVGIVLAQIGTPAAPDAASVRAYLRRFLSDRRIIDYSPLLWQPLLRGIILRTRPRRSARLYRSIWTEAGSPLLIHSEAQRSGLQQRLGPGYRVVLGLAYSSPGMEEAMAKLEEAGVRRILVMPLFPQYSSTTTASVYDAACFAALGRSGRRSPAAKRFIPALRLAEAYPSDPGYLAAMEASLERTIASLKEEPDFYLLTFHGIPKRYAESGDPYPGQCELTSRLLAGRMGWEPGRWQLSYQSRFGPETWLGPSTAETLAGLPKRGFRRPLVFSPGLVTDCLETLHELAAEGAEQFASGGGDPQALTVAPCLNDCPEWLDSLADRIRSETLGWIEDRVPCEGVAGGAGLEDAGSGRDRQKLEAGSPGEAAGRPRESGGGG</sequence>
<dbReference type="EC" id="4.99.1.9" evidence="7"/>
<evidence type="ECO:0000256" key="1">
    <source>
        <dbReference type="ARBA" id="ARBA00004744"/>
    </source>
</evidence>
<comment type="pathway">
    <text evidence="1 7">Porphyrin-containing compound metabolism; protoheme biosynthesis.</text>
</comment>
<keyword evidence="2 7" id="KW-0408">Iron</keyword>
<keyword evidence="11" id="KW-1185">Reference proteome</keyword>
<dbReference type="InterPro" id="IPR001015">
    <property type="entry name" value="Ferrochelatase"/>
</dbReference>
<dbReference type="UniPathway" id="UPA00252"/>
<feature type="compositionally biased region" description="Basic and acidic residues" evidence="9">
    <location>
        <begin position="425"/>
        <end position="434"/>
    </location>
</feature>
<comment type="catalytic activity">
    <reaction evidence="6">
        <text>Fe-coproporphyrin III + 2 H(+) = coproporphyrin III + Fe(2+)</text>
        <dbReference type="Rhea" id="RHEA:49572"/>
        <dbReference type="ChEBI" id="CHEBI:15378"/>
        <dbReference type="ChEBI" id="CHEBI:29033"/>
        <dbReference type="ChEBI" id="CHEBI:68438"/>
        <dbReference type="ChEBI" id="CHEBI:131725"/>
        <dbReference type="EC" id="4.99.1.9"/>
    </reaction>
    <physiologicalReaction direction="right-to-left" evidence="6">
        <dbReference type="Rhea" id="RHEA:49574"/>
    </physiologicalReaction>
</comment>
<comment type="function">
    <text evidence="7">Involved in coproporphyrin-dependent heme b biosynthesis. Catalyzes the insertion of ferrous iron into coproporphyrin III to form Fe-coproporphyrin III.</text>
</comment>
<dbReference type="GO" id="GO:0004325">
    <property type="term" value="F:ferrochelatase activity"/>
    <property type="evidence" value="ECO:0007669"/>
    <property type="project" value="UniProtKB-UniRule"/>
</dbReference>
<dbReference type="Gene3D" id="3.40.50.1400">
    <property type="match status" value="2"/>
</dbReference>
<dbReference type="AlphaFoldDB" id="A0A5J5GDG8"/>
<dbReference type="InterPro" id="IPR033659">
    <property type="entry name" value="Ferrochelatase_N"/>
</dbReference>
<name>A0A5J5GDG8_9BACL</name>
<comment type="caution">
    <text evidence="7">Lacks conserved residue(s) required for the propagation of feature annotation.</text>
</comment>
<keyword evidence="4 7" id="KW-0456">Lyase</keyword>
<dbReference type="CDD" id="cd03411">
    <property type="entry name" value="Ferrochelatase_N"/>
    <property type="match status" value="1"/>
</dbReference>
<keyword evidence="7" id="KW-0479">Metal-binding</keyword>
<evidence type="ECO:0000256" key="5">
    <source>
        <dbReference type="ARBA" id="ARBA00023244"/>
    </source>
</evidence>
<evidence type="ECO:0000256" key="7">
    <source>
        <dbReference type="HAMAP-Rule" id="MF_00323"/>
    </source>
</evidence>
<proteinExistence type="inferred from homology"/>
<comment type="caution">
    <text evidence="10">The sequence shown here is derived from an EMBL/GenBank/DDBJ whole genome shotgun (WGS) entry which is preliminary data.</text>
</comment>
<evidence type="ECO:0000313" key="11">
    <source>
        <dbReference type="Proteomes" id="UP000367750"/>
    </source>
</evidence>
<keyword evidence="7" id="KW-0963">Cytoplasm</keyword>
<dbReference type="GO" id="GO:0046872">
    <property type="term" value="F:metal ion binding"/>
    <property type="evidence" value="ECO:0007669"/>
    <property type="project" value="UniProtKB-KW"/>
</dbReference>
<organism evidence="10 11">
    <name type="scientific">Paenibacillus spiritus</name>
    <dbReference type="NCBI Taxonomy" id="2496557"/>
    <lineage>
        <taxon>Bacteria</taxon>
        <taxon>Bacillati</taxon>
        <taxon>Bacillota</taxon>
        <taxon>Bacilli</taxon>
        <taxon>Bacillales</taxon>
        <taxon>Paenibacillaceae</taxon>
        <taxon>Paenibacillus</taxon>
    </lineage>
</organism>
<dbReference type="CDD" id="cd00419">
    <property type="entry name" value="Ferrochelatase_C"/>
    <property type="match status" value="1"/>
</dbReference>
<dbReference type="GO" id="GO:0006783">
    <property type="term" value="P:heme biosynthetic process"/>
    <property type="evidence" value="ECO:0007669"/>
    <property type="project" value="UniProtKB-UniRule"/>
</dbReference>
<gene>
    <name evidence="7" type="primary">cpfC</name>
    <name evidence="10" type="ORF">F4V43_08475</name>
</gene>
<evidence type="ECO:0000256" key="6">
    <source>
        <dbReference type="ARBA" id="ARBA00024536"/>
    </source>
</evidence>
<accession>A0A5J5GDG8</accession>
<dbReference type="InterPro" id="IPR033644">
    <property type="entry name" value="Ferrochelatase_C"/>
</dbReference>
<dbReference type="Proteomes" id="UP000367750">
    <property type="component" value="Unassembled WGS sequence"/>
</dbReference>
<dbReference type="EMBL" id="VYKK01000008">
    <property type="protein sequence ID" value="KAA9005494.1"/>
    <property type="molecule type" value="Genomic_DNA"/>
</dbReference>
<dbReference type="NCBIfam" id="TIGR00109">
    <property type="entry name" value="hemH"/>
    <property type="match status" value="1"/>
</dbReference>
<feature type="binding site" evidence="7">
    <location>
        <position position="337"/>
    </location>
    <ligand>
        <name>Fe(2+)</name>
        <dbReference type="ChEBI" id="CHEBI:29033"/>
    </ligand>
</feature>
<dbReference type="Pfam" id="PF00762">
    <property type="entry name" value="Ferrochelatase"/>
    <property type="match status" value="1"/>
</dbReference>
<dbReference type="PANTHER" id="PTHR11108:SF1">
    <property type="entry name" value="FERROCHELATASE, MITOCHONDRIAL"/>
    <property type="match status" value="1"/>
</dbReference>
<reference evidence="10 11" key="1">
    <citation type="submission" date="2019-09" db="EMBL/GenBank/DDBJ databases">
        <title>Bacillus ochoae sp. nov., Paenibacillus whitsoniae sp. nov., Paenibacillus spiritus sp. nov. Isolated from the Mars Exploration Rover during spacecraft assembly.</title>
        <authorList>
            <person name="Seuylemezian A."/>
            <person name="Vaishampayan P."/>
        </authorList>
    </citation>
    <scope>NUCLEOTIDE SEQUENCE [LARGE SCALE GENOMIC DNA]</scope>
    <source>
        <strain evidence="10 11">MER_111</strain>
    </source>
</reference>
<dbReference type="GO" id="GO:0005737">
    <property type="term" value="C:cytoplasm"/>
    <property type="evidence" value="ECO:0007669"/>
    <property type="project" value="UniProtKB-SubCell"/>
</dbReference>
<evidence type="ECO:0000256" key="2">
    <source>
        <dbReference type="ARBA" id="ARBA00023004"/>
    </source>
</evidence>
<comment type="subcellular location">
    <subcellularLocation>
        <location evidence="7">Cytoplasm</location>
    </subcellularLocation>
</comment>
<feature type="binding site" evidence="7">
    <location>
        <position position="256"/>
    </location>
    <ligand>
        <name>Fe(2+)</name>
        <dbReference type="ChEBI" id="CHEBI:29033"/>
    </ligand>
</feature>
<evidence type="ECO:0000256" key="9">
    <source>
        <dbReference type="SAM" id="MobiDB-lite"/>
    </source>
</evidence>
<evidence type="ECO:0000313" key="10">
    <source>
        <dbReference type="EMBL" id="KAA9005494.1"/>
    </source>
</evidence>